<organism evidence="2 3">
    <name type="scientific">Streptomyces justiciae</name>
    <dbReference type="NCBI Taxonomy" id="2780140"/>
    <lineage>
        <taxon>Bacteria</taxon>
        <taxon>Bacillati</taxon>
        <taxon>Actinomycetota</taxon>
        <taxon>Actinomycetes</taxon>
        <taxon>Kitasatosporales</taxon>
        <taxon>Streptomycetaceae</taxon>
        <taxon>Streptomyces</taxon>
    </lineage>
</organism>
<comment type="caution">
    <text evidence="2">The sequence shown here is derived from an EMBL/GenBank/DDBJ whole genome shotgun (WGS) entry which is preliminary data.</text>
</comment>
<evidence type="ECO:0000313" key="2">
    <source>
        <dbReference type="EMBL" id="MDT7839850.1"/>
    </source>
</evidence>
<keyword evidence="3" id="KW-1185">Reference proteome</keyword>
<accession>A0ABU3LKS6</accession>
<evidence type="ECO:0000256" key="1">
    <source>
        <dbReference type="SAM" id="SignalP"/>
    </source>
</evidence>
<gene>
    <name evidence="2" type="ORF">RQC66_03810</name>
</gene>
<keyword evidence="1" id="KW-0732">Signal</keyword>
<feature type="signal peptide" evidence="1">
    <location>
        <begin position="1"/>
        <end position="27"/>
    </location>
</feature>
<evidence type="ECO:0000313" key="3">
    <source>
        <dbReference type="Proteomes" id="UP001257948"/>
    </source>
</evidence>
<proteinExistence type="predicted"/>
<feature type="chain" id="PRO_5046904788" evidence="1">
    <location>
        <begin position="28"/>
        <end position="48"/>
    </location>
</feature>
<sequence>MNLRKRVLAVALLTITGLTTLTAPALAAPMPWETSGTVTVQCAPPCYQ</sequence>
<dbReference type="Proteomes" id="UP001257948">
    <property type="component" value="Unassembled WGS sequence"/>
</dbReference>
<name>A0ABU3LKS6_9ACTN</name>
<protein>
    <submittedName>
        <fullName evidence="2">Uncharacterized protein</fullName>
    </submittedName>
</protein>
<reference evidence="3" key="1">
    <citation type="submission" date="2023-07" db="EMBL/GenBank/DDBJ databases">
        <title>Draft genome sequence of the endophytic actinobacterium Streptomyces justiciae WPN32, a potential antibiotic producer.</title>
        <authorList>
            <person name="Yasawong M."/>
            <person name="Pana W."/>
            <person name="Ganta P."/>
            <person name="Santapan N."/>
            <person name="Songngamsuk T."/>
            <person name="Phatcharaharikarn M."/>
            <person name="Kerdtoob S."/>
            <person name="Nantapong N."/>
        </authorList>
    </citation>
    <scope>NUCLEOTIDE SEQUENCE [LARGE SCALE GENOMIC DNA]</scope>
    <source>
        <strain evidence="3">WPN32</strain>
    </source>
</reference>
<dbReference type="RefSeq" id="WP_314197935.1">
    <property type="nucleotide sequence ID" value="NZ_JAVTLL010000002.1"/>
</dbReference>
<dbReference type="EMBL" id="JAVTLL010000002">
    <property type="protein sequence ID" value="MDT7839850.1"/>
    <property type="molecule type" value="Genomic_DNA"/>
</dbReference>